<dbReference type="EMBL" id="CAMXCT020002177">
    <property type="protein sequence ID" value="CAL1149594.1"/>
    <property type="molecule type" value="Genomic_DNA"/>
</dbReference>
<organism evidence="2">
    <name type="scientific">Cladocopium goreaui</name>
    <dbReference type="NCBI Taxonomy" id="2562237"/>
    <lineage>
        <taxon>Eukaryota</taxon>
        <taxon>Sar</taxon>
        <taxon>Alveolata</taxon>
        <taxon>Dinophyceae</taxon>
        <taxon>Suessiales</taxon>
        <taxon>Symbiodiniaceae</taxon>
        <taxon>Cladocopium</taxon>
    </lineage>
</organism>
<reference evidence="2" key="1">
    <citation type="submission" date="2022-10" db="EMBL/GenBank/DDBJ databases">
        <authorList>
            <person name="Chen Y."/>
            <person name="Dougan E. K."/>
            <person name="Chan C."/>
            <person name="Rhodes N."/>
            <person name="Thang M."/>
        </authorList>
    </citation>
    <scope>NUCLEOTIDE SEQUENCE</scope>
</reference>
<reference evidence="3 4" key="2">
    <citation type="submission" date="2024-05" db="EMBL/GenBank/DDBJ databases">
        <authorList>
            <person name="Chen Y."/>
            <person name="Shah S."/>
            <person name="Dougan E. K."/>
            <person name="Thang M."/>
            <person name="Chan C."/>
        </authorList>
    </citation>
    <scope>NUCLEOTIDE SEQUENCE [LARGE SCALE GENOMIC DNA]</scope>
</reference>
<feature type="non-terminal residue" evidence="2">
    <location>
        <position position="1"/>
    </location>
</feature>
<dbReference type="Proteomes" id="UP001152797">
    <property type="component" value="Unassembled WGS sequence"/>
</dbReference>
<evidence type="ECO:0000313" key="3">
    <source>
        <dbReference type="EMBL" id="CAL4783531.1"/>
    </source>
</evidence>
<feature type="compositionally biased region" description="Basic residues" evidence="1">
    <location>
        <begin position="224"/>
        <end position="234"/>
    </location>
</feature>
<evidence type="ECO:0000313" key="2">
    <source>
        <dbReference type="EMBL" id="CAI3996219.1"/>
    </source>
</evidence>
<gene>
    <name evidence="2" type="ORF">C1SCF055_LOCUS22714</name>
</gene>
<dbReference type="EMBL" id="CAMXCT030002177">
    <property type="protein sequence ID" value="CAL4783531.1"/>
    <property type="molecule type" value="Genomic_DNA"/>
</dbReference>
<feature type="compositionally biased region" description="Basic and acidic residues" evidence="1">
    <location>
        <begin position="75"/>
        <end position="87"/>
    </location>
</feature>
<dbReference type="EMBL" id="CAMXCT010002177">
    <property type="protein sequence ID" value="CAI3996219.1"/>
    <property type="molecule type" value="Genomic_DNA"/>
</dbReference>
<proteinExistence type="predicted"/>
<evidence type="ECO:0000313" key="4">
    <source>
        <dbReference type="Proteomes" id="UP001152797"/>
    </source>
</evidence>
<dbReference type="AlphaFoldDB" id="A0A9P1CR32"/>
<keyword evidence="4" id="KW-1185">Reference proteome</keyword>
<protein>
    <submittedName>
        <fullName evidence="2">Uncharacterized protein</fullName>
    </submittedName>
</protein>
<sequence length="234" mass="25923">AETVKNCPREWSESLKIYLYKVPTKKVVWKEVRQSVSERILRQERQMEKARKGKKAKNAGSEDDMDLPEAQATGQEKEKNEQKEAKAAEAAVRKTQQTNSKTNMMAAKSIGQLSNDLQSLTKAYNKASNVTDNIKSTCEETQEKLAKWLGAAKATLQQAEDDRAKTGEIAIPSLPFELSEVRTLHQTCLEVVKNLKPYMPVPKAKAKADAKRPADAGAGEGAPAKRRRGKTPVS</sequence>
<accession>A0A9P1CR32</accession>
<feature type="compositionally biased region" description="Basic and acidic residues" evidence="1">
    <location>
        <begin position="39"/>
        <end position="50"/>
    </location>
</feature>
<evidence type="ECO:0000256" key="1">
    <source>
        <dbReference type="SAM" id="MobiDB-lite"/>
    </source>
</evidence>
<feature type="region of interest" description="Disordered" evidence="1">
    <location>
        <begin position="203"/>
        <end position="234"/>
    </location>
</feature>
<feature type="region of interest" description="Disordered" evidence="1">
    <location>
        <begin position="38"/>
        <end position="102"/>
    </location>
</feature>
<comment type="caution">
    <text evidence="2">The sequence shown here is derived from an EMBL/GenBank/DDBJ whole genome shotgun (WGS) entry which is preliminary data.</text>
</comment>
<name>A0A9P1CR32_9DINO</name>